<keyword evidence="6" id="KW-0449">Lipoprotein</keyword>
<dbReference type="InterPro" id="IPR027417">
    <property type="entry name" value="P-loop_NTPase"/>
</dbReference>
<dbReference type="SMART" id="SM00175">
    <property type="entry name" value="RAB"/>
    <property type="match status" value="1"/>
</dbReference>
<keyword evidence="3" id="KW-0547">Nucleotide-binding</keyword>
<keyword evidence="4" id="KW-0653">Protein transport</keyword>
<sequence length="75" mass="8615">MCSSQIWDTAGQERFQSLGPAFYRGADCCVLEYDVNVQKSFETHNNFHEELLKQVLKTFIALIYSIFSFLCIGDP</sequence>
<dbReference type="GO" id="GO:0012505">
    <property type="term" value="C:endomembrane system"/>
    <property type="evidence" value="ECO:0007669"/>
    <property type="project" value="UniProtKB-SubCell"/>
</dbReference>
<proteinExistence type="inferred from homology"/>
<dbReference type="GO" id="GO:0005525">
    <property type="term" value="F:GTP binding"/>
    <property type="evidence" value="ECO:0007669"/>
    <property type="project" value="UniProtKB-KW"/>
</dbReference>
<comment type="subcellular location">
    <subcellularLocation>
        <location evidence="8">Endomembrane system</location>
        <topology evidence="8">Lipid-anchor</topology>
        <orientation evidence="8">Cytoplasmic side</orientation>
    </subcellularLocation>
</comment>
<evidence type="ECO:0000256" key="5">
    <source>
        <dbReference type="ARBA" id="ARBA00023134"/>
    </source>
</evidence>
<evidence type="ECO:0000256" key="6">
    <source>
        <dbReference type="ARBA" id="ARBA00023288"/>
    </source>
</evidence>
<reference evidence="9" key="1">
    <citation type="journal article" date="2023" name="Mol. Ecol. Resour.">
        <title>Chromosome-level genome assembly of a triploid poplar Populus alba 'Berolinensis'.</title>
        <authorList>
            <person name="Chen S."/>
            <person name="Yu Y."/>
            <person name="Wang X."/>
            <person name="Wang S."/>
            <person name="Zhang T."/>
            <person name="Zhou Y."/>
            <person name="He R."/>
            <person name="Meng N."/>
            <person name="Wang Y."/>
            <person name="Liu W."/>
            <person name="Liu Z."/>
            <person name="Liu J."/>
            <person name="Guo Q."/>
            <person name="Huang H."/>
            <person name="Sederoff R.R."/>
            <person name="Wang G."/>
            <person name="Qu G."/>
            <person name="Chen S."/>
        </authorList>
    </citation>
    <scope>NUCLEOTIDE SEQUENCE</scope>
    <source>
        <strain evidence="9">SC-2020</strain>
    </source>
</reference>
<accession>A0AAD6QI95</accession>
<dbReference type="Gene3D" id="3.40.50.300">
    <property type="entry name" value="P-loop containing nucleotide triphosphate hydrolases"/>
    <property type="match status" value="1"/>
</dbReference>
<evidence type="ECO:0000256" key="8">
    <source>
        <dbReference type="ARBA" id="ARBA00046278"/>
    </source>
</evidence>
<keyword evidence="2" id="KW-0488">Methylation</keyword>
<keyword evidence="5" id="KW-0342">GTP-binding</keyword>
<gene>
    <name evidence="9" type="ORF">NC653_019112</name>
</gene>
<dbReference type="GO" id="GO:0015031">
    <property type="term" value="P:protein transport"/>
    <property type="evidence" value="ECO:0007669"/>
    <property type="project" value="UniProtKB-KW"/>
</dbReference>
<evidence type="ECO:0000256" key="2">
    <source>
        <dbReference type="ARBA" id="ARBA00022481"/>
    </source>
</evidence>
<evidence type="ECO:0000256" key="3">
    <source>
        <dbReference type="ARBA" id="ARBA00022741"/>
    </source>
</evidence>
<comment type="caution">
    <text evidence="9">The sequence shown here is derived from an EMBL/GenBank/DDBJ whole genome shotgun (WGS) entry which is preliminary data.</text>
</comment>
<dbReference type="InterPro" id="IPR001806">
    <property type="entry name" value="Small_GTPase"/>
</dbReference>
<evidence type="ECO:0000256" key="4">
    <source>
        <dbReference type="ARBA" id="ARBA00022927"/>
    </source>
</evidence>
<comment type="similarity">
    <text evidence="1">Belongs to the small GTPase superfamily. Rab family.</text>
</comment>
<dbReference type="GO" id="GO:0005774">
    <property type="term" value="C:vacuolar membrane"/>
    <property type="evidence" value="ECO:0007669"/>
    <property type="project" value="TreeGrafter"/>
</dbReference>
<evidence type="ECO:0000256" key="1">
    <source>
        <dbReference type="ARBA" id="ARBA00006270"/>
    </source>
</evidence>
<keyword evidence="10" id="KW-1185">Reference proteome</keyword>
<keyword evidence="7" id="KW-0636">Prenylation</keyword>
<keyword evidence="4" id="KW-0813">Transport</keyword>
<dbReference type="AlphaFoldDB" id="A0AAD6QI95"/>
<protein>
    <submittedName>
        <fullName evidence="9">Uncharacterized protein</fullName>
    </submittedName>
</protein>
<dbReference type="PROSITE" id="PS51419">
    <property type="entry name" value="RAB"/>
    <property type="match status" value="1"/>
</dbReference>
<evidence type="ECO:0000313" key="9">
    <source>
        <dbReference type="EMBL" id="KAJ6990755.1"/>
    </source>
</evidence>
<dbReference type="SUPFAM" id="SSF52540">
    <property type="entry name" value="P-loop containing nucleoside triphosphate hydrolases"/>
    <property type="match status" value="1"/>
</dbReference>
<evidence type="ECO:0000313" key="10">
    <source>
        <dbReference type="Proteomes" id="UP001164929"/>
    </source>
</evidence>
<dbReference type="EMBL" id="JAQIZT010000007">
    <property type="protein sequence ID" value="KAJ6990755.1"/>
    <property type="molecule type" value="Genomic_DNA"/>
</dbReference>
<dbReference type="Proteomes" id="UP001164929">
    <property type="component" value="Chromosome 7"/>
</dbReference>
<dbReference type="PANTHER" id="PTHR47981:SF37">
    <property type="entry name" value="RAS-RELATED PROTEIN RAB7-LIKE"/>
    <property type="match status" value="1"/>
</dbReference>
<organism evidence="9 10">
    <name type="scientific">Populus alba x Populus x berolinensis</name>
    <dbReference type="NCBI Taxonomy" id="444605"/>
    <lineage>
        <taxon>Eukaryota</taxon>
        <taxon>Viridiplantae</taxon>
        <taxon>Streptophyta</taxon>
        <taxon>Embryophyta</taxon>
        <taxon>Tracheophyta</taxon>
        <taxon>Spermatophyta</taxon>
        <taxon>Magnoliopsida</taxon>
        <taxon>eudicotyledons</taxon>
        <taxon>Gunneridae</taxon>
        <taxon>Pentapetalae</taxon>
        <taxon>rosids</taxon>
        <taxon>fabids</taxon>
        <taxon>Malpighiales</taxon>
        <taxon>Salicaceae</taxon>
        <taxon>Saliceae</taxon>
        <taxon>Populus</taxon>
    </lineage>
</organism>
<evidence type="ECO:0000256" key="7">
    <source>
        <dbReference type="ARBA" id="ARBA00023289"/>
    </source>
</evidence>
<dbReference type="GO" id="GO:0003924">
    <property type="term" value="F:GTPase activity"/>
    <property type="evidence" value="ECO:0007669"/>
    <property type="project" value="InterPro"/>
</dbReference>
<dbReference type="PANTHER" id="PTHR47981">
    <property type="entry name" value="RAB FAMILY"/>
    <property type="match status" value="1"/>
</dbReference>
<dbReference type="Pfam" id="PF00071">
    <property type="entry name" value="Ras"/>
    <property type="match status" value="1"/>
</dbReference>
<name>A0AAD6QI95_9ROSI</name>